<reference evidence="2" key="1">
    <citation type="submission" date="2014-05" db="EMBL/GenBank/DDBJ databases">
        <title>ATOL: Assembling a taxonomically balanced genome-scale reconstruction of the evolutionary history of the Enterobacteriaceae.</title>
        <authorList>
            <person name="Plunkett G. III"/>
            <person name="Neeno-Eckwall E.C."/>
            <person name="Glasner J.D."/>
            <person name="Perna N.T."/>
        </authorList>
    </citation>
    <scope>NUCLEOTIDE SEQUENCE [LARGE SCALE GENOMIC DNA]</scope>
    <source>
        <strain evidence="2">ATCC 13337</strain>
    </source>
</reference>
<comment type="caution">
    <text evidence="1">The sequence shown here is derived from an EMBL/GenBank/DDBJ whole genome shotgun (WGS) entry which is preliminary data.</text>
</comment>
<dbReference type="EMBL" id="JMPK01000076">
    <property type="protein sequence ID" value="KFC84723.1"/>
    <property type="molecule type" value="Genomic_DNA"/>
</dbReference>
<protein>
    <submittedName>
        <fullName evidence="1">Uncharacterized protein</fullName>
    </submittedName>
</protein>
<evidence type="ECO:0000313" key="1">
    <source>
        <dbReference type="EMBL" id="KFC84723.1"/>
    </source>
</evidence>
<gene>
    <name evidence="1" type="ORF">GHAL_4298</name>
</gene>
<evidence type="ECO:0000313" key="2">
    <source>
        <dbReference type="Proteomes" id="UP000028605"/>
    </source>
</evidence>
<proteinExistence type="predicted"/>
<sequence>MRKYFVLVTFLAALCNVTGGEKPAMNILSGNNITVVMSK</sequence>
<dbReference type="Proteomes" id="UP000028605">
    <property type="component" value="Unassembled WGS sequence"/>
</dbReference>
<organism evidence="1 2">
    <name type="scientific">Hafnia alvei ATCC 13337</name>
    <dbReference type="NCBI Taxonomy" id="910996"/>
    <lineage>
        <taxon>Bacteria</taxon>
        <taxon>Pseudomonadati</taxon>
        <taxon>Pseudomonadota</taxon>
        <taxon>Gammaproteobacteria</taxon>
        <taxon>Enterobacterales</taxon>
        <taxon>Hafniaceae</taxon>
        <taxon>Hafnia</taxon>
    </lineage>
</organism>
<name>A0ABD3ZAD4_HAFAL</name>
<accession>A0ABD3ZAD4</accession>
<dbReference type="AlphaFoldDB" id="A0ABD3ZAD4"/>